<evidence type="ECO:0000256" key="1">
    <source>
        <dbReference type="SAM" id="MobiDB-lite"/>
    </source>
</evidence>
<proteinExistence type="predicted"/>
<comment type="caution">
    <text evidence="2">The sequence shown here is derived from an EMBL/GenBank/DDBJ whole genome shotgun (WGS) entry which is preliminary data.</text>
</comment>
<evidence type="ECO:0000313" key="3">
    <source>
        <dbReference type="Proteomes" id="UP000293360"/>
    </source>
</evidence>
<dbReference type="AlphaFoldDB" id="A0A4Q4T4N6"/>
<dbReference type="OrthoDB" id="4487429at2759"/>
<organism evidence="2 3">
    <name type="scientific">Monosporascus ibericus</name>
    <dbReference type="NCBI Taxonomy" id="155417"/>
    <lineage>
        <taxon>Eukaryota</taxon>
        <taxon>Fungi</taxon>
        <taxon>Dikarya</taxon>
        <taxon>Ascomycota</taxon>
        <taxon>Pezizomycotina</taxon>
        <taxon>Sordariomycetes</taxon>
        <taxon>Xylariomycetidae</taxon>
        <taxon>Xylariales</taxon>
        <taxon>Xylariales incertae sedis</taxon>
        <taxon>Monosporascus</taxon>
    </lineage>
</organism>
<name>A0A4Q4T4N6_9PEZI</name>
<evidence type="ECO:0000313" key="2">
    <source>
        <dbReference type="EMBL" id="RYP00513.1"/>
    </source>
</evidence>
<gene>
    <name evidence="2" type="ORF">DL764_006482</name>
</gene>
<protein>
    <submittedName>
        <fullName evidence="2">Uncharacterized protein</fullName>
    </submittedName>
</protein>
<accession>A0A4Q4T4N6</accession>
<reference evidence="2 3" key="1">
    <citation type="submission" date="2018-06" db="EMBL/GenBank/DDBJ databases">
        <title>Complete Genomes of Monosporascus.</title>
        <authorList>
            <person name="Robinson A.J."/>
            <person name="Natvig D.O."/>
        </authorList>
    </citation>
    <scope>NUCLEOTIDE SEQUENCE [LARGE SCALE GENOMIC DNA]</scope>
    <source>
        <strain evidence="2 3">CBS 110550</strain>
    </source>
</reference>
<dbReference type="STRING" id="155417.A0A4Q4T4N6"/>
<dbReference type="Proteomes" id="UP000293360">
    <property type="component" value="Unassembled WGS sequence"/>
</dbReference>
<keyword evidence="3" id="KW-1185">Reference proteome</keyword>
<feature type="region of interest" description="Disordered" evidence="1">
    <location>
        <begin position="1"/>
        <end position="29"/>
    </location>
</feature>
<sequence length="229" mass="25619">MRTPKDRQLPNPDRTRLGTPNKRPPPSTTRAAISLSAVDLWGWPSRGGLIVLPRVTALDLTFLNLDATDFSSYSHRNPDQDLEDAFCKRLLLLGAKWFDSHARYACVCGVAEDLDVEIQALEDGEQRSPTRTERRWVNVAWLPDGKGFWVAEFETMMRGWQERGNLPPVGAARVALARDMQQKGAILRELGGRFFERVEEYEGGACLNAWGGKETGEVGPLVYMPYGGL</sequence>
<dbReference type="EMBL" id="QJNU01000383">
    <property type="protein sequence ID" value="RYP00513.1"/>
    <property type="molecule type" value="Genomic_DNA"/>
</dbReference>
<feature type="compositionally biased region" description="Basic and acidic residues" evidence="1">
    <location>
        <begin position="1"/>
        <end position="16"/>
    </location>
</feature>